<evidence type="ECO:0000256" key="1">
    <source>
        <dbReference type="SAM" id="MobiDB-lite"/>
    </source>
</evidence>
<dbReference type="Proteomes" id="UP000652219">
    <property type="component" value="Unassembled WGS sequence"/>
</dbReference>
<comment type="caution">
    <text evidence="2">The sequence shown here is derived from an EMBL/GenBank/DDBJ whole genome shotgun (WGS) entry which is preliminary data.</text>
</comment>
<organism evidence="2 3">
    <name type="scientific">Colletotrichum sojae</name>
    <dbReference type="NCBI Taxonomy" id="2175907"/>
    <lineage>
        <taxon>Eukaryota</taxon>
        <taxon>Fungi</taxon>
        <taxon>Dikarya</taxon>
        <taxon>Ascomycota</taxon>
        <taxon>Pezizomycotina</taxon>
        <taxon>Sordariomycetes</taxon>
        <taxon>Hypocreomycetidae</taxon>
        <taxon>Glomerellales</taxon>
        <taxon>Glomerellaceae</taxon>
        <taxon>Colletotrichum</taxon>
        <taxon>Colletotrichum orchidearum species complex</taxon>
    </lineage>
</organism>
<keyword evidence="3" id="KW-1185">Reference proteome</keyword>
<evidence type="ECO:0000313" key="2">
    <source>
        <dbReference type="EMBL" id="KAF6821022.1"/>
    </source>
</evidence>
<sequence length="333" mass="35800">MSLVHGGLKCTQDVATVAVTRRWRVLAALSQGGFWSGFDPGVAAVAAREWCSRRPGSRACMAWHGMVWQGLDEDLEMQRVGSEEGDGTMAKPQSGSLRSQVRADQGTATLKGRMTRSTLLNMSSRVSKYVKRQLHRCVVKEFSMLHGGGLTAAASSVQRPASSVRRRVTVVRVYPEMIAVADCPVAHISIMISIMRTSSWSEGWNSGRLTSGREEIDFHQSPGLLLEKTVTVTVTVTLEGTRGGSRVPRGKNEEPKRVQGAAGAWDGLGRQGCEVRCGGGEAVSQSRPLQLALRDGVECPCRAVLCSACRSNIAGAAQRGGETRVGDECSIRS</sequence>
<proteinExistence type="predicted"/>
<reference evidence="2 3" key="1">
    <citation type="journal article" date="2020" name="Phytopathology">
        <title>Genome Sequence Resources of Colletotrichum truncatum, C. plurivorum, C. musicola, and C. sojae: Four Species Pathogenic to Soybean (Glycine max).</title>
        <authorList>
            <person name="Rogerio F."/>
            <person name="Boufleur T.R."/>
            <person name="Ciampi-Guillardi M."/>
            <person name="Sukno S.A."/>
            <person name="Thon M.R."/>
            <person name="Massola Junior N.S."/>
            <person name="Baroncelli R."/>
        </authorList>
    </citation>
    <scope>NUCLEOTIDE SEQUENCE [LARGE SCALE GENOMIC DNA]</scope>
    <source>
        <strain evidence="2 3">LFN0009</strain>
    </source>
</reference>
<dbReference type="EMBL" id="WIGN01000003">
    <property type="protein sequence ID" value="KAF6821022.1"/>
    <property type="molecule type" value="Genomic_DNA"/>
</dbReference>
<feature type="region of interest" description="Disordered" evidence="1">
    <location>
        <begin position="81"/>
        <end position="103"/>
    </location>
</feature>
<protein>
    <submittedName>
        <fullName evidence="2">Uncharacterized protein</fullName>
    </submittedName>
</protein>
<gene>
    <name evidence="2" type="ORF">CSOJ01_00457</name>
</gene>
<evidence type="ECO:0000313" key="3">
    <source>
        <dbReference type="Proteomes" id="UP000652219"/>
    </source>
</evidence>
<name>A0A8H6JX31_9PEZI</name>
<dbReference type="AlphaFoldDB" id="A0A8H6JX31"/>
<accession>A0A8H6JX31</accession>